<dbReference type="PROSITE" id="PS00375">
    <property type="entry name" value="UDPGT"/>
    <property type="match status" value="1"/>
</dbReference>
<name>A0A3E1NH71_9BACT</name>
<gene>
    <name evidence="3" type="ORF">DXN05_14450</name>
</gene>
<dbReference type="CDD" id="cd03784">
    <property type="entry name" value="GT1_Gtf-like"/>
    <property type="match status" value="1"/>
</dbReference>
<dbReference type="RefSeq" id="WP_116847989.1">
    <property type="nucleotide sequence ID" value="NZ_QTJU01000005.1"/>
</dbReference>
<dbReference type="PANTHER" id="PTHR48050:SF13">
    <property type="entry name" value="STEROL 3-BETA-GLUCOSYLTRANSFERASE UGT80A2"/>
    <property type="match status" value="1"/>
</dbReference>
<comment type="similarity">
    <text evidence="2">Belongs to the UDP-glycosyltransferase family.</text>
</comment>
<keyword evidence="4" id="KW-1185">Reference proteome</keyword>
<keyword evidence="1 2" id="KW-0808">Transferase</keyword>
<keyword evidence="2" id="KW-0328">Glycosyltransferase</keyword>
<dbReference type="PANTHER" id="PTHR48050">
    <property type="entry name" value="STEROL 3-BETA-GLUCOSYLTRANSFERASE"/>
    <property type="match status" value="1"/>
</dbReference>
<dbReference type="Gene3D" id="3.40.50.2000">
    <property type="entry name" value="Glycogen Phosphorylase B"/>
    <property type="match status" value="2"/>
</dbReference>
<dbReference type="Pfam" id="PF00201">
    <property type="entry name" value="UDPGT"/>
    <property type="match status" value="1"/>
</dbReference>
<dbReference type="GO" id="GO:0008194">
    <property type="term" value="F:UDP-glycosyltransferase activity"/>
    <property type="evidence" value="ECO:0007669"/>
    <property type="project" value="InterPro"/>
</dbReference>
<evidence type="ECO:0000256" key="1">
    <source>
        <dbReference type="ARBA" id="ARBA00022679"/>
    </source>
</evidence>
<comment type="caution">
    <text evidence="3">The sequence shown here is derived from an EMBL/GenBank/DDBJ whole genome shotgun (WGS) entry which is preliminary data.</text>
</comment>
<evidence type="ECO:0000313" key="4">
    <source>
        <dbReference type="Proteomes" id="UP000261284"/>
    </source>
</evidence>
<dbReference type="SUPFAM" id="SSF53756">
    <property type="entry name" value="UDP-Glycosyltransferase/glycogen phosphorylase"/>
    <property type="match status" value="1"/>
</dbReference>
<dbReference type="OrthoDB" id="764352at2"/>
<accession>A0A3E1NH71</accession>
<protein>
    <submittedName>
        <fullName evidence="3">Glycosyl transferase</fullName>
    </submittedName>
</protein>
<dbReference type="EMBL" id="QTJU01000005">
    <property type="protein sequence ID" value="RFM27232.1"/>
    <property type="molecule type" value="Genomic_DNA"/>
</dbReference>
<dbReference type="InterPro" id="IPR050426">
    <property type="entry name" value="Glycosyltransferase_28"/>
</dbReference>
<dbReference type="Proteomes" id="UP000261284">
    <property type="component" value="Unassembled WGS sequence"/>
</dbReference>
<dbReference type="InterPro" id="IPR035595">
    <property type="entry name" value="UDP_glycos_trans_CS"/>
</dbReference>
<dbReference type="InterPro" id="IPR002213">
    <property type="entry name" value="UDP_glucos_trans"/>
</dbReference>
<dbReference type="AlphaFoldDB" id="A0A3E1NH71"/>
<proteinExistence type="inferred from homology"/>
<reference evidence="3 4" key="1">
    <citation type="submission" date="2018-08" db="EMBL/GenBank/DDBJ databases">
        <title>Chitinophagaceae sp. K23C18032701, a novel bacterium isolated from forest soil.</title>
        <authorList>
            <person name="Wang C."/>
        </authorList>
    </citation>
    <scope>NUCLEOTIDE SEQUENCE [LARGE SCALE GENOMIC DNA]</scope>
    <source>
        <strain evidence="3 4">K23C18032701</strain>
    </source>
</reference>
<sequence>MAKFLFVVPPFFGHISPTLSVGATLLQRGHKVVWTGLQPLAPHHIPEGGVWITPEEELAPHREAIARVLKRQDDGPNISGAEALKLALEETYAPFCRWMMPGVSRIADNFQPDVIVSDCITWAGAICAYSKGIPYATTTPVPPGIVGEEMLETPKINAWQNALITGLQQEFGIYTDAHIVNSPQLNIVFTSAEFAGCTKPPPHMQFTGPVKGRPNNAPFDWDKLAAMPSPKVYASIGTLLVNIRKEFFSKLVTAFGNTPVTIVAATHPGIMEEWPSNFIVQDFVPQSAVMAQMDAVICHGGFNTVNDTFLHGLPMIITPIAYDQFHTASLIERAGCGIKLRYKRLRIPDLQQALHNVLHNPQYRLAAQRIRETYINAGGNDAAVFHLEQFAAANKTSTHLTNANSHI</sequence>
<dbReference type="GO" id="GO:0017000">
    <property type="term" value="P:antibiotic biosynthetic process"/>
    <property type="evidence" value="ECO:0007669"/>
    <property type="project" value="UniProtKB-ARBA"/>
</dbReference>
<evidence type="ECO:0000313" key="3">
    <source>
        <dbReference type="EMBL" id="RFM27232.1"/>
    </source>
</evidence>
<organism evidence="3 4">
    <name type="scientific">Deminuibacter soli</name>
    <dbReference type="NCBI Taxonomy" id="2291815"/>
    <lineage>
        <taxon>Bacteria</taxon>
        <taxon>Pseudomonadati</taxon>
        <taxon>Bacteroidota</taxon>
        <taxon>Chitinophagia</taxon>
        <taxon>Chitinophagales</taxon>
        <taxon>Chitinophagaceae</taxon>
        <taxon>Deminuibacter</taxon>
    </lineage>
</organism>
<evidence type="ECO:0000256" key="2">
    <source>
        <dbReference type="RuleBase" id="RU003718"/>
    </source>
</evidence>